<dbReference type="EMBL" id="FNLM01000034">
    <property type="protein sequence ID" value="SDU62813.1"/>
    <property type="molecule type" value="Genomic_DNA"/>
</dbReference>
<dbReference type="Gene3D" id="2.30.130.40">
    <property type="entry name" value="LON domain-like"/>
    <property type="match status" value="1"/>
</dbReference>
<dbReference type="Proteomes" id="UP000183180">
    <property type="component" value="Unassembled WGS sequence"/>
</dbReference>
<dbReference type="PANTHER" id="PTHR46732:SF8">
    <property type="entry name" value="ATP-DEPENDENT PROTEASE LA (LON) DOMAIN PROTEIN"/>
    <property type="match status" value="1"/>
</dbReference>
<dbReference type="STRING" id="158898.SAMN04488548_1342773"/>
<proteinExistence type="predicted"/>
<dbReference type="InterPro" id="IPR046336">
    <property type="entry name" value="Lon_prtase_N_sf"/>
</dbReference>
<dbReference type="InterPro" id="IPR003111">
    <property type="entry name" value="Lon_prtase_N"/>
</dbReference>
<evidence type="ECO:0000313" key="3">
    <source>
        <dbReference type="Proteomes" id="UP000183180"/>
    </source>
</evidence>
<gene>
    <name evidence="2" type="ORF">SAMN04488548_1342773</name>
</gene>
<reference evidence="2 3" key="1">
    <citation type="submission" date="2016-10" db="EMBL/GenBank/DDBJ databases">
        <authorList>
            <person name="de Groot N.N."/>
        </authorList>
    </citation>
    <scope>NUCLEOTIDE SEQUENCE [LARGE SCALE GENOMIC DNA]</scope>
    <source>
        <strain evidence="2 3">DSM 44215</strain>
    </source>
</reference>
<evidence type="ECO:0000313" key="2">
    <source>
        <dbReference type="EMBL" id="SDU62813.1"/>
    </source>
</evidence>
<dbReference type="Pfam" id="PF02190">
    <property type="entry name" value="LON_substr_bdg"/>
    <property type="match status" value="1"/>
</dbReference>
<dbReference type="PANTHER" id="PTHR46732">
    <property type="entry name" value="ATP-DEPENDENT PROTEASE LA (LON) DOMAIN PROTEIN"/>
    <property type="match status" value="1"/>
</dbReference>
<feature type="domain" description="Lon N-terminal" evidence="1">
    <location>
        <begin position="1"/>
        <end position="203"/>
    </location>
</feature>
<organism evidence="2 3">
    <name type="scientific">Gordonia westfalica</name>
    <dbReference type="NCBI Taxonomy" id="158898"/>
    <lineage>
        <taxon>Bacteria</taxon>
        <taxon>Bacillati</taxon>
        <taxon>Actinomycetota</taxon>
        <taxon>Actinomycetes</taxon>
        <taxon>Mycobacteriales</taxon>
        <taxon>Gordoniaceae</taxon>
        <taxon>Gordonia</taxon>
    </lineage>
</organism>
<name>A0A1H2K2M3_9ACTN</name>
<dbReference type="PROSITE" id="PS51787">
    <property type="entry name" value="LON_N"/>
    <property type="match status" value="1"/>
</dbReference>
<dbReference type="SUPFAM" id="SSF88697">
    <property type="entry name" value="PUA domain-like"/>
    <property type="match status" value="1"/>
</dbReference>
<dbReference type="SMART" id="SM00464">
    <property type="entry name" value="LON"/>
    <property type="match status" value="1"/>
</dbReference>
<dbReference type="OrthoDB" id="25394at2"/>
<sequence length="211" mass="23149">MFPLGTALLPGGELPLRVFEPRYRQMLTDHIEESDGRSTVRFGVVLIARGSEVGGGEVRCEVGTMARADVTDRLPDGRALLSGTGTHRFRIVGWLPDDPYPLARVEALPEPAPSEADLERLHSIDQRLRAVMRETLEAAGKDADTIFAALDIIDADPLTADLSPIYRWANRLQVEPHDQQRLLEAADAAGQLDVLDDVMEGLEARAAFGRD</sequence>
<dbReference type="InterPro" id="IPR015947">
    <property type="entry name" value="PUA-like_sf"/>
</dbReference>
<accession>A0A1H2K2M3</accession>
<dbReference type="RefSeq" id="WP_074851268.1">
    <property type="nucleotide sequence ID" value="NZ_FNLM01000034.1"/>
</dbReference>
<protein>
    <recommendedName>
        <fullName evidence="1">Lon N-terminal domain-containing protein</fullName>
    </recommendedName>
</protein>
<dbReference type="AlphaFoldDB" id="A0A1H2K2M3"/>
<evidence type="ECO:0000259" key="1">
    <source>
        <dbReference type="PROSITE" id="PS51787"/>
    </source>
</evidence>